<keyword evidence="1" id="KW-0472">Membrane</keyword>
<dbReference type="EMBL" id="JASMWN010000003">
    <property type="protein sequence ID" value="MDU9003518.1"/>
    <property type="molecule type" value="Genomic_DNA"/>
</dbReference>
<feature type="transmembrane region" description="Helical" evidence="1">
    <location>
        <begin position="17"/>
        <end position="35"/>
    </location>
</feature>
<proteinExistence type="predicted"/>
<evidence type="ECO:0000313" key="3">
    <source>
        <dbReference type="Proteomes" id="UP001255416"/>
    </source>
</evidence>
<evidence type="ECO:0000313" key="2">
    <source>
        <dbReference type="EMBL" id="MDU9003518.1"/>
    </source>
</evidence>
<keyword evidence="3" id="KW-1185">Reference proteome</keyword>
<reference evidence="3" key="1">
    <citation type="submission" date="2023-05" db="EMBL/GenBank/DDBJ databases">
        <title>Sedimentitalea sp. nov. JM2-8.</title>
        <authorList>
            <person name="Huang J."/>
        </authorList>
    </citation>
    <scope>NUCLEOTIDE SEQUENCE [LARGE SCALE GENOMIC DNA]</scope>
    <source>
        <strain evidence="3">KHS03</strain>
    </source>
</reference>
<comment type="caution">
    <text evidence="2">The sequence shown here is derived from an EMBL/GenBank/DDBJ whole genome shotgun (WGS) entry which is preliminary data.</text>
</comment>
<dbReference type="Proteomes" id="UP001255416">
    <property type="component" value="Unassembled WGS sequence"/>
</dbReference>
<evidence type="ECO:0000256" key="1">
    <source>
        <dbReference type="SAM" id="Phobius"/>
    </source>
</evidence>
<dbReference type="RefSeq" id="WP_316774478.1">
    <property type="nucleotide sequence ID" value="NZ_JASMWN010000003.1"/>
</dbReference>
<evidence type="ECO:0008006" key="4">
    <source>
        <dbReference type="Google" id="ProtNLM"/>
    </source>
</evidence>
<accession>A0ABU3VBG2</accession>
<name>A0ABU3VBG2_9RHOB</name>
<organism evidence="2 3">
    <name type="scientific">Sedimentitalea todarodis</name>
    <dbReference type="NCBI Taxonomy" id="1631240"/>
    <lineage>
        <taxon>Bacteria</taxon>
        <taxon>Pseudomonadati</taxon>
        <taxon>Pseudomonadota</taxon>
        <taxon>Alphaproteobacteria</taxon>
        <taxon>Rhodobacterales</taxon>
        <taxon>Paracoccaceae</taxon>
        <taxon>Sedimentitalea</taxon>
    </lineage>
</organism>
<gene>
    <name evidence="2" type="ORF">QO231_06580</name>
</gene>
<protein>
    <recommendedName>
        <fullName evidence="4">DUF304 domain-containing protein</fullName>
    </recommendedName>
</protein>
<keyword evidence="1" id="KW-0812">Transmembrane</keyword>
<keyword evidence="1" id="KW-1133">Transmembrane helix</keyword>
<feature type="transmembrane region" description="Helical" evidence="1">
    <location>
        <begin position="41"/>
        <end position="62"/>
    </location>
</feature>
<sequence length="156" mass="17047">MQTDVIAVVEASAFRRWMAVATLGGVAVLLIYSGATTGTSAILRTCAIVLGVFSLVIALRLYQATLHRIELTSEGLRDSSGVSIARLDEILSMDRGFLAFKPSNGFVVRTHVPTVKTWRPGLWWRFGRHVGVGGVIPAHQARFMADRLAEQLAARR</sequence>